<dbReference type="SMART" id="SM00421">
    <property type="entry name" value="HTH_LUXR"/>
    <property type="match status" value="1"/>
</dbReference>
<dbReference type="GO" id="GO:0006355">
    <property type="term" value="P:regulation of DNA-templated transcription"/>
    <property type="evidence" value="ECO:0007669"/>
    <property type="project" value="InterPro"/>
</dbReference>
<evidence type="ECO:0000256" key="1">
    <source>
        <dbReference type="ARBA" id="ARBA00023015"/>
    </source>
</evidence>
<dbReference type="eggNOG" id="COG2197">
    <property type="taxonomic scope" value="Bacteria"/>
</dbReference>
<gene>
    <name evidence="5" type="ordered locus">Snas_1473</name>
</gene>
<evidence type="ECO:0000259" key="4">
    <source>
        <dbReference type="PROSITE" id="PS50043"/>
    </source>
</evidence>
<reference evidence="5 6" key="1">
    <citation type="journal article" date="2009" name="Stand. Genomic Sci.">
        <title>Complete genome sequence of Stackebrandtia nassauensis type strain (LLR-40K-21).</title>
        <authorList>
            <person name="Munk C."/>
            <person name="Lapidus A."/>
            <person name="Copeland A."/>
            <person name="Jando M."/>
            <person name="Mayilraj S."/>
            <person name="Glavina Del Rio T."/>
            <person name="Nolan M."/>
            <person name="Chen F."/>
            <person name="Lucas S."/>
            <person name="Tice H."/>
            <person name="Cheng J.F."/>
            <person name="Han C."/>
            <person name="Detter J.C."/>
            <person name="Bruce D."/>
            <person name="Goodwin L."/>
            <person name="Chain P."/>
            <person name="Pitluck S."/>
            <person name="Goker M."/>
            <person name="Ovchinikova G."/>
            <person name="Pati A."/>
            <person name="Ivanova N."/>
            <person name="Mavromatis K."/>
            <person name="Chen A."/>
            <person name="Palaniappan K."/>
            <person name="Land M."/>
            <person name="Hauser L."/>
            <person name="Chang Y.J."/>
            <person name="Jeffries C.D."/>
            <person name="Bristow J."/>
            <person name="Eisen J.A."/>
            <person name="Markowitz V."/>
            <person name="Hugenholtz P."/>
            <person name="Kyrpides N.C."/>
            <person name="Klenk H.P."/>
        </authorList>
    </citation>
    <scope>NUCLEOTIDE SEQUENCE [LARGE SCALE GENOMIC DNA]</scope>
    <source>
        <strain evidence="6">DSM 44728 / CIP 108903 / NRRL B-16338 / NBRC 102104 / LLR-40K-21</strain>
    </source>
</reference>
<evidence type="ECO:0000313" key="6">
    <source>
        <dbReference type="Proteomes" id="UP000000844"/>
    </source>
</evidence>
<keyword evidence="2" id="KW-0238">DNA-binding</keyword>
<keyword evidence="1" id="KW-0805">Transcription regulation</keyword>
<dbReference type="InterPro" id="IPR000792">
    <property type="entry name" value="Tscrpt_reg_LuxR_C"/>
</dbReference>
<dbReference type="InterPro" id="IPR036388">
    <property type="entry name" value="WH-like_DNA-bd_sf"/>
</dbReference>
<evidence type="ECO:0000256" key="2">
    <source>
        <dbReference type="ARBA" id="ARBA00023125"/>
    </source>
</evidence>
<protein>
    <submittedName>
        <fullName evidence="5">Transcriptional regulator, LuxR family</fullName>
    </submittedName>
</protein>
<organism evidence="5 6">
    <name type="scientific">Stackebrandtia nassauensis (strain DSM 44728 / CIP 108903 / NRRL B-16338 / NBRC 102104 / LLR-40K-21)</name>
    <dbReference type="NCBI Taxonomy" id="446470"/>
    <lineage>
        <taxon>Bacteria</taxon>
        <taxon>Bacillati</taxon>
        <taxon>Actinomycetota</taxon>
        <taxon>Actinomycetes</taxon>
        <taxon>Glycomycetales</taxon>
        <taxon>Glycomycetaceae</taxon>
        <taxon>Stackebrandtia</taxon>
    </lineage>
</organism>
<sequence>MANRETSSPIAQECPSATDEDPWMWVATAAYRVARASSYGPCPDADLRQLQVAVRAARGVGDPAPRQNTGHLVPGLTGTVTQKNGAVIPVARGYGHTMTDQPARGYGRTLTTQPGAEPRGIGPRTSAYYRGDQLPSINGKQLTVREYQILNCAAQGKSNEHIGRELFVSEHTIKTHLRRLFDKIGAANRAHAVAIAFRQGALS</sequence>
<keyword evidence="3" id="KW-0804">Transcription</keyword>
<dbReference type="HOGENOM" id="CLU_1348249_0_0_11"/>
<dbReference type="CDD" id="cd06170">
    <property type="entry name" value="LuxR_C_like"/>
    <property type="match status" value="1"/>
</dbReference>
<proteinExistence type="predicted"/>
<keyword evidence="6" id="KW-1185">Reference proteome</keyword>
<dbReference type="GO" id="GO:0003677">
    <property type="term" value="F:DNA binding"/>
    <property type="evidence" value="ECO:0007669"/>
    <property type="project" value="UniProtKB-KW"/>
</dbReference>
<dbReference type="EMBL" id="CP001778">
    <property type="protein sequence ID" value="ADD41177.1"/>
    <property type="molecule type" value="Genomic_DNA"/>
</dbReference>
<dbReference type="KEGG" id="sna:Snas_1473"/>
<dbReference type="PANTHER" id="PTHR44688">
    <property type="entry name" value="DNA-BINDING TRANSCRIPTIONAL ACTIVATOR DEVR_DOSR"/>
    <property type="match status" value="1"/>
</dbReference>
<dbReference type="AlphaFoldDB" id="D3PVC4"/>
<dbReference type="SUPFAM" id="SSF46894">
    <property type="entry name" value="C-terminal effector domain of the bipartite response regulators"/>
    <property type="match status" value="1"/>
</dbReference>
<accession>D3PVC4</accession>
<dbReference type="PROSITE" id="PS50043">
    <property type="entry name" value="HTH_LUXR_2"/>
    <property type="match status" value="1"/>
</dbReference>
<feature type="domain" description="HTH luxR-type" evidence="4">
    <location>
        <begin position="135"/>
        <end position="200"/>
    </location>
</feature>
<dbReference type="STRING" id="446470.Snas_1473"/>
<evidence type="ECO:0000256" key="3">
    <source>
        <dbReference type="ARBA" id="ARBA00023163"/>
    </source>
</evidence>
<dbReference type="Pfam" id="PF00196">
    <property type="entry name" value="GerE"/>
    <property type="match status" value="1"/>
</dbReference>
<dbReference type="PANTHER" id="PTHR44688:SF16">
    <property type="entry name" value="DNA-BINDING TRANSCRIPTIONAL ACTIVATOR DEVR_DOSR"/>
    <property type="match status" value="1"/>
</dbReference>
<dbReference type="InterPro" id="IPR016032">
    <property type="entry name" value="Sig_transdc_resp-reg_C-effctor"/>
</dbReference>
<evidence type="ECO:0000313" key="5">
    <source>
        <dbReference type="EMBL" id="ADD41177.1"/>
    </source>
</evidence>
<dbReference type="PROSITE" id="PS00622">
    <property type="entry name" value="HTH_LUXR_1"/>
    <property type="match status" value="1"/>
</dbReference>
<dbReference type="Proteomes" id="UP000000844">
    <property type="component" value="Chromosome"/>
</dbReference>
<dbReference type="Gene3D" id="1.10.10.10">
    <property type="entry name" value="Winged helix-like DNA-binding domain superfamily/Winged helix DNA-binding domain"/>
    <property type="match status" value="1"/>
</dbReference>
<dbReference type="PRINTS" id="PR00038">
    <property type="entry name" value="HTHLUXR"/>
</dbReference>
<name>D3PVC4_STANL</name>
<dbReference type="OrthoDB" id="4309410at2"/>